<keyword evidence="1" id="KW-1003">Cell membrane</keyword>
<feature type="transmembrane region" description="Helical" evidence="5">
    <location>
        <begin position="12"/>
        <end position="29"/>
    </location>
</feature>
<organism evidence="6 7">
    <name type="scientific">Bdellovibrio svalbardensis</name>
    <dbReference type="NCBI Taxonomy" id="2972972"/>
    <lineage>
        <taxon>Bacteria</taxon>
        <taxon>Pseudomonadati</taxon>
        <taxon>Bdellovibrionota</taxon>
        <taxon>Bdellovibrionia</taxon>
        <taxon>Bdellovibrionales</taxon>
        <taxon>Pseudobdellovibrionaceae</taxon>
        <taxon>Bdellovibrio</taxon>
    </lineage>
</organism>
<dbReference type="PANTHER" id="PTHR36917">
    <property type="entry name" value="INTRACELLULAR SEPTATION PROTEIN A-RELATED"/>
    <property type="match status" value="1"/>
</dbReference>
<gene>
    <name evidence="6" type="ORF">NWE73_06120</name>
</gene>
<feature type="transmembrane region" description="Helical" evidence="5">
    <location>
        <begin position="137"/>
        <end position="157"/>
    </location>
</feature>
<dbReference type="PANTHER" id="PTHR36917:SF1">
    <property type="entry name" value="INNER MEMBRANE-SPANNING PROTEIN YCIB"/>
    <property type="match status" value="1"/>
</dbReference>
<dbReference type="InterPro" id="IPR006008">
    <property type="entry name" value="YciB"/>
</dbReference>
<protein>
    <submittedName>
        <fullName evidence="6">Septation protein IspZ</fullName>
    </submittedName>
</protein>
<evidence type="ECO:0000256" key="5">
    <source>
        <dbReference type="SAM" id="Phobius"/>
    </source>
</evidence>
<name>A0ABT6DJ31_9BACT</name>
<keyword evidence="7" id="KW-1185">Reference proteome</keyword>
<evidence type="ECO:0000256" key="4">
    <source>
        <dbReference type="ARBA" id="ARBA00023136"/>
    </source>
</evidence>
<keyword evidence="2 5" id="KW-0812">Transmembrane</keyword>
<feature type="transmembrane region" description="Helical" evidence="5">
    <location>
        <begin position="163"/>
        <end position="185"/>
    </location>
</feature>
<dbReference type="Proteomes" id="UP001152321">
    <property type="component" value="Unassembled WGS sequence"/>
</dbReference>
<feature type="transmembrane region" description="Helical" evidence="5">
    <location>
        <begin position="93"/>
        <end position="116"/>
    </location>
</feature>
<evidence type="ECO:0000256" key="2">
    <source>
        <dbReference type="ARBA" id="ARBA00022692"/>
    </source>
</evidence>
<feature type="transmembrane region" description="Helical" evidence="5">
    <location>
        <begin position="67"/>
        <end position="87"/>
    </location>
</feature>
<keyword evidence="3 5" id="KW-1133">Transmembrane helix</keyword>
<keyword evidence="4 5" id="KW-0472">Membrane</keyword>
<reference evidence="6" key="1">
    <citation type="submission" date="2022-08" db="EMBL/GenBank/DDBJ databases">
        <title>Novel Bdellovibrio Species Isolated from Svalbard: Designation Bdellovibrio svalbardensis.</title>
        <authorList>
            <person name="Mitchell R.J."/>
            <person name="Choi S.Y."/>
        </authorList>
    </citation>
    <scope>NUCLEOTIDE SEQUENCE</scope>
    <source>
        <strain evidence="6">PAP01</strain>
    </source>
</reference>
<accession>A0ABT6DJ31</accession>
<evidence type="ECO:0000313" key="6">
    <source>
        <dbReference type="EMBL" id="MDG0815929.1"/>
    </source>
</evidence>
<comment type="caution">
    <text evidence="6">The sequence shown here is derived from an EMBL/GenBank/DDBJ whole genome shotgun (WGS) entry which is preliminary data.</text>
</comment>
<feature type="transmembrane region" description="Helical" evidence="5">
    <location>
        <begin position="35"/>
        <end position="55"/>
    </location>
</feature>
<evidence type="ECO:0000256" key="1">
    <source>
        <dbReference type="ARBA" id="ARBA00022475"/>
    </source>
</evidence>
<evidence type="ECO:0000256" key="3">
    <source>
        <dbReference type="ARBA" id="ARBA00022989"/>
    </source>
</evidence>
<evidence type="ECO:0000313" key="7">
    <source>
        <dbReference type="Proteomes" id="UP001152321"/>
    </source>
</evidence>
<dbReference type="Pfam" id="PF04279">
    <property type="entry name" value="IspA"/>
    <property type="match status" value="1"/>
</dbReference>
<proteinExistence type="predicted"/>
<dbReference type="EMBL" id="JANRMI010000002">
    <property type="protein sequence ID" value="MDG0815929.1"/>
    <property type="molecule type" value="Genomic_DNA"/>
</dbReference>
<sequence>MSSESASPKTQAMGLFVAGILPVIAFTIIEEYYGTIAGLIAGMVFGVGEISWELYKHKKVQKITWIGNGMLLVLGGISLISSEGIWFKLQPALMEGLFAIFCWGSLLFGKPLIVYLAEQQGQQFPDVLKDKMWGVTLRTGLFFAIHTALAIWAAIAWSTTNWALLKGVGLTVSFIMYLGFEGILLRQTIMKEHKEELIRQHLEAAKQKLEQQ</sequence>